<dbReference type="AlphaFoldDB" id="A0A7I8LD52"/>
<dbReference type="EMBL" id="LR746277">
    <property type="protein sequence ID" value="CAA7407939.1"/>
    <property type="molecule type" value="Genomic_DNA"/>
</dbReference>
<organism evidence="1 2">
    <name type="scientific">Spirodela intermedia</name>
    <name type="common">Intermediate duckweed</name>
    <dbReference type="NCBI Taxonomy" id="51605"/>
    <lineage>
        <taxon>Eukaryota</taxon>
        <taxon>Viridiplantae</taxon>
        <taxon>Streptophyta</taxon>
        <taxon>Embryophyta</taxon>
        <taxon>Tracheophyta</taxon>
        <taxon>Spermatophyta</taxon>
        <taxon>Magnoliopsida</taxon>
        <taxon>Liliopsida</taxon>
        <taxon>Araceae</taxon>
        <taxon>Lemnoideae</taxon>
        <taxon>Spirodela</taxon>
    </lineage>
</organism>
<gene>
    <name evidence="1" type="ORF">SI8410_14018617</name>
</gene>
<keyword evidence="2" id="KW-1185">Reference proteome</keyword>
<sequence>MTSAPGECKSSKNRFRHCNGNVLKSMKWVVELSPEAITWRSGKTVTLRLSGSCHPTERSWMEVGRIKRRLFITSGLPKQKKLFHSNKNVNLYDHSLPHARLATDDMQGE</sequence>
<name>A0A7I8LD52_SPIIN</name>
<accession>A0A7I8LD52</accession>
<evidence type="ECO:0000313" key="1">
    <source>
        <dbReference type="EMBL" id="CAA7407939.1"/>
    </source>
</evidence>
<protein>
    <submittedName>
        <fullName evidence="1">Uncharacterized protein</fullName>
    </submittedName>
</protein>
<reference evidence="1" key="1">
    <citation type="submission" date="2020-02" db="EMBL/GenBank/DDBJ databases">
        <authorList>
            <person name="Scholz U."/>
            <person name="Mascher M."/>
            <person name="Fiebig A."/>
        </authorList>
    </citation>
    <scope>NUCLEOTIDE SEQUENCE</scope>
</reference>
<proteinExistence type="predicted"/>
<evidence type="ECO:0000313" key="2">
    <source>
        <dbReference type="Proteomes" id="UP000663760"/>
    </source>
</evidence>
<dbReference type="Proteomes" id="UP000663760">
    <property type="component" value="Chromosome 14"/>
</dbReference>